<dbReference type="HOGENOM" id="CLU_2679854_0_0_9"/>
<sequence>MRYWDRGIFMGNIQVRPEELRRIAKNFKYASNISSEYNFFLNHEDISSVLHLGFINETELEFQKLFKKEIEEKQ</sequence>
<organism evidence="1 2">
    <name type="scientific">Bacillus mycoides (strain KBAB4)</name>
    <name type="common">Bacillus weihenstephanensis</name>
    <dbReference type="NCBI Taxonomy" id="315730"/>
    <lineage>
        <taxon>Bacteria</taxon>
        <taxon>Bacillati</taxon>
        <taxon>Bacillota</taxon>
        <taxon>Bacilli</taxon>
        <taxon>Bacillales</taxon>
        <taxon>Bacillaceae</taxon>
        <taxon>Bacillus</taxon>
        <taxon>Bacillus cereus group</taxon>
    </lineage>
</organism>
<reference evidence="1 2" key="1">
    <citation type="journal article" date="2008" name="Chem. Biol. Interact.">
        <title>Extending the Bacillus cereus group genomics to putative food-borne pathogens of different toxicity.</title>
        <authorList>
            <person name="Lapidus A."/>
            <person name="Goltsman E."/>
            <person name="Auger S."/>
            <person name="Galleron N."/>
            <person name="Segurens B."/>
            <person name="Dossat C."/>
            <person name="Land M.L."/>
            <person name="Broussolle V."/>
            <person name="Brillard J."/>
            <person name="Guinebretiere M.H."/>
            <person name="Sanchis V."/>
            <person name="Nguen-The C."/>
            <person name="Lereclus D."/>
            <person name="Richardson P."/>
            <person name="Wincker P."/>
            <person name="Weissenbach J."/>
            <person name="Ehrlich S.D."/>
            <person name="Sorokin A."/>
        </authorList>
    </citation>
    <scope>NUCLEOTIDE SEQUENCE [LARGE SCALE GENOMIC DNA]</scope>
    <source>
        <strain evidence="1 2">KBAB4</strain>
    </source>
</reference>
<gene>
    <name evidence="1" type="ordered locus">BcerKBAB4_1728</name>
</gene>
<dbReference type="EMBL" id="CP000903">
    <property type="protein sequence ID" value="ABY42965.1"/>
    <property type="molecule type" value="Genomic_DNA"/>
</dbReference>
<dbReference type="KEGG" id="bwe:BcerKBAB4_1728"/>
<accession>A9VPQ3</accession>
<proteinExistence type="predicted"/>
<dbReference type="AlphaFoldDB" id="A9VPQ3"/>
<name>A9VPQ3_BACMK</name>
<protein>
    <submittedName>
        <fullName evidence="1">Uncharacterized protein</fullName>
    </submittedName>
</protein>
<evidence type="ECO:0000313" key="1">
    <source>
        <dbReference type="EMBL" id="ABY42965.1"/>
    </source>
</evidence>
<dbReference type="RefSeq" id="WP_002031173.1">
    <property type="nucleotide sequence ID" value="NC_010184.1"/>
</dbReference>
<evidence type="ECO:0000313" key="2">
    <source>
        <dbReference type="Proteomes" id="UP000002154"/>
    </source>
</evidence>
<dbReference type="Proteomes" id="UP000002154">
    <property type="component" value="Chromosome"/>
</dbReference>